<reference evidence="1 2" key="1">
    <citation type="journal article" date="2015" name="Int. J. Syst. Evol. Microbiol.">
        <title>Tumebacillus algifaecis sp. nov., isolated from decomposing algal scum.</title>
        <authorList>
            <person name="Wu Y.F."/>
            <person name="Zhang B."/>
            <person name="Xing P."/>
            <person name="Wu Q.L."/>
            <person name="Liu S.J."/>
        </authorList>
    </citation>
    <scope>NUCLEOTIDE SEQUENCE [LARGE SCALE GENOMIC DNA]</scope>
    <source>
        <strain evidence="1 2">THMBR28</strain>
    </source>
</reference>
<keyword evidence="2" id="KW-1185">Reference proteome</keyword>
<dbReference type="PROSITE" id="PS50077">
    <property type="entry name" value="HEAT_REPEAT"/>
    <property type="match status" value="1"/>
</dbReference>
<gene>
    <name evidence="1" type="ORF">CIG75_03770</name>
</gene>
<evidence type="ECO:0008006" key="3">
    <source>
        <dbReference type="Google" id="ProtNLM"/>
    </source>
</evidence>
<name>A0A223CXY1_9BACL</name>
<dbReference type="InterPro" id="IPR011989">
    <property type="entry name" value="ARM-like"/>
</dbReference>
<dbReference type="KEGG" id="tab:CIG75_03770"/>
<dbReference type="InterPro" id="IPR021133">
    <property type="entry name" value="HEAT_type_2"/>
</dbReference>
<protein>
    <recommendedName>
        <fullName evidence="3">TOG domain-containing protein</fullName>
    </recommendedName>
</protein>
<dbReference type="RefSeq" id="WP_094235447.1">
    <property type="nucleotide sequence ID" value="NZ_CP022657.1"/>
</dbReference>
<accession>A0A223CXY1</accession>
<dbReference type="OrthoDB" id="2381793at2"/>
<sequence length="213" mass="23236">MTLLQELSTAKGEKTQASNINVATQCLASPTRLEEIAAGLHHPETDAALIADCAEVFTKVAEERPELVVPYADALLPLLTHKTTRARWEAMHAIALIAHLIAERITPLLPTLRTIIEHDKSVIVRDYAVETLSNYAKAGGETAHLAHPLLREALTLWVGKHRARALKGLANVVTHLPSLAFEMSGLVEDYLQDAKGVVKKAAKELQKACQNAH</sequence>
<dbReference type="AlphaFoldDB" id="A0A223CXY1"/>
<dbReference type="InterPro" id="IPR016024">
    <property type="entry name" value="ARM-type_fold"/>
</dbReference>
<organism evidence="1 2">
    <name type="scientific">Tumebacillus algifaecis</name>
    <dbReference type="NCBI Taxonomy" id="1214604"/>
    <lineage>
        <taxon>Bacteria</taxon>
        <taxon>Bacillati</taxon>
        <taxon>Bacillota</taxon>
        <taxon>Bacilli</taxon>
        <taxon>Bacillales</taxon>
        <taxon>Alicyclobacillaceae</taxon>
        <taxon>Tumebacillus</taxon>
    </lineage>
</organism>
<dbReference type="EMBL" id="CP022657">
    <property type="protein sequence ID" value="ASS74188.1"/>
    <property type="molecule type" value="Genomic_DNA"/>
</dbReference>
<dbReference type="Gene3D" id="1.25.10.10">
    <property type="entry name" value="Leucine-rich Repeat Variant"/>
    <property type="match status" value="1"/>
</dbReference>
<dbReference type="Proteomes" id="UP000214688">
    <property type="component" value="Chromosome"/>
</dbReference>
<proteinExistence type="predicted"/>
<evidence type="ECO:0000313" key="2">
    <source>
        <dbReference type="Proteomes" id="UP000214688"/>
    </source>
</evidence>
<dbReference type="SUPFAM" id="SSF48371">
    <property type="entry name" value="ARM repeat"/>
    <property type="match status" value="1"/>
</dbReference>
<evidence type="ECO:0000313" key="1">
    <source>
        <dbReference type="EMBL" id="ASS74188.1"/>
    </source>
</evidence>